<gene>
    <name evidence="6" type="ORF">F2Z89_22800</name>
</gene>
<dbReference type="InterPro" id="IPR036866">
    <property type="entry name" value="RibonucZ/Hydroxyglut_hydro"/>
</dbReference>
<dbReference type="Proteomes" id="UP000460666">
    <property type="component" value="Unassembled WGS sequence"/>
</dbReference>
<keyword evidence="2" id="KW-0479">Metal-binding</keyword>
<dbReference type="SMART" id="SM00849">
    <property type="entry name" value="Lactamase_B"/>
    <property type="match status" value="1"/>
</dbReference>
<sequence>MEVICIVNSVFRSNTFLIEDESGMCFLVDCGDIGSIVRYLQCKEFTLGAVFITHAHYDHIYGLNELFEVYPQLIVYTSLHGKEGLYSDKLNLSKYHSNTFVFQYDSVETLQEKQLIEISKNKHLEVYETPGHDWSSLCYKIGNNVFTGDSYLPQYGVVANLPKSDKNEALKSIERIKNISIGCNIFPGHGDIVQI</sequence>
<dbReference type="GO" id="GO:0046872">
    <property type="term" value="F:metal ion binding"/>
    <property type="evidence" value="ECO:0007669"/>
    <property type="project" value="UniProtKB-KW"/>
</dbReference>
<evidence type="ECO:0000256" key="3">
    <source>
        <dbReference type="ARBA" id="ARBA00022801"/>
    </source>
</evidence>
<protein>
    <submittedName>
        <fullName evidence="6">MBL fold metallo-hydrolase</fullName>
    </submittedName>
</protein>
<dbReference type="GO" id="GO:0016787">
    <property type="term" value="F:hydrolase activity"/>
    <property type="evidence" value="ECO:0007669"/>
    <property type="project" value="UniProtKB-KW"/>
</dbReference>
<dbReference type="PANTHER" id="PTHR46233">
    <property type="entry name" value="HYDROXYACYLGLUTATHIONE HYDROLASE GLOC"/>
    <property type="match status" value="1"/>
</dbReference>
<dbReference type="InterPro" id="IPR051453">
    <property type="entry name" value="MBL_Glyoxalase_II"/>
</dbReference>
<keyword evidence="4" id="KW-0862">Zinc</keyword>
<accession>A0A642H6Y0</accession>
<dbReference type="CDD" id="cd06262">
    <property type="entry name" value="metallo-hydrolase-like_MBL-fold"/>
    <property type="match status" value="1"/>
</dbReference>
<organism evidence="6 7">
    <name type="scientific">Bacteroides fragilis</name>
    <dbReference type="NCBI Taxonomy" id="817"/>
    <lineage>
        <taxon>Bacteria</taxon>
        <taxon>Pseudomonadati</taxon>
        <taxon>Bacteroidota</taxon>
        <taxon>Bacteroidia</taxon>
        <taxon>Bacteroidales</taxon>
        <taxon>Bacteroidaceae</taxon>
        <taxon>Bacteroides</taxon>
    </lineage>
</organism>
<comment type="caution">
    <text evidence="6">The sequence shown here is derived from an EMBL/GenBank/DDBJ whole genome shotgun (WGS) entry which is preliminary data.</text>
</comment>
<dbReference type="Pfam" id="PF00753">
    <property type="entry name" value="Lactamase_B"/>
    <property type="match status" value="1"/>
</dbReference>
<name>A0A642H6Y0_BACFG</name>
<dbReference type="InterPro" id="IPR001279">
    <property type="entry name" value="Metallo-B-lactamas"/>
</dbReference>
<keyword evidence="3 6" id="KW-0378">Hydrolase</keyword>
<evidence type="ECO:0000256" key="1">
    <source>
        <dbReference type="ARBA" id="ARBA00001947"/>
    </source>
</evidence>
<comment type="cofactor">
    <cofactor evidence="1">
        <name>Zn(2+)</name>
        <dbReference type="ChEBI" id="CHEBI:29105"/>
    </cofactor>
</comment>
<feature type="domain" description="Metallo-beta-lactamase" evidence="5">
    <location>
        <begin position="12"/>
        <end position="189"/>
    </location>
</feature>
<dbReference type="SUPFAM" id="SSF56281">
    <property type="entry name" value="Metallo-hydrolase/oxidoreductase"/>
    <property type="match status" value="1"/>
</dbReference>
<dbReference type="AlphaFoldDB" id="A0A642H6Y0"/>
<dbReference type="RefSeq" id="WP_130071580.1">
    <property type="nucleotide sequence ID" value="NZ_RCXN01000024.1"/>
</dbReference>
<evidence type="ECO:0000256" key="4">
    <source>
        <dbReference type="ARBA" id="ARBA00022833"/>
    </source>
</evidence>
<reference evidence="6 7" key="1">
    <citation type="journal article" date="2019" name="Nat. Med.">
        <title>A library of human gut bacterial isolates paired with longitudinal multiomics data enables mechanistic microbiome research.</title>
        <authorList>
            <person name="Poyet M."/>
            <person name="Groussin M."/>
            <person name="Gibbons S.M."/>
            <person name="Avila-Pacheco J."/>
            <person name="Jiang X."/>
            <person name="Kearney S.M."/>
            <person name="Perrotta A.R."/>
            <person name="Berdy B."/>
            <person name="Zhao S."/>
            <person name="Lieberman T.D."/>
            <person name="Swanson P.K."/>
            <person name="Smith M."/>
            <person name="Roesemann S."/>
            <person name="Alexander J.E."/>
            <person name="Rich S.A."/>
            <person name="Livny J."/>
            <person name="Vlamakis H."/>
            <person name="Clish C."/>
            <person name="Bullock K."/>
            <person name="Deik A."/>
            <person name="Scott J."/>
            <person name="Pierce K.A."/>
            <person name="Xavier R.J."/>
            <person name="Alm E.J."/>
        </authorList>
    </citation>
    <scope>NUCLEOTIDE SEQUENCE [LARGE SCALE GENOMIC DNA]</scope>
    <source>
        <strain evidence="6 7">BIOML-A46</strain>
    </source>
</reference>
<evidence type="ECO:0000256" key="2">
    <source>
        <dbReference type="ARBA" id="ARBA00022723"/>
    </source>
</evidence>
<proteinExistence type="predicted"/>
<dbReference type="PANTHER" id="PTHR46233:SF3">
    <property type="entry name" value="HYDROXYACYLGLUTATHIONE HYDROLASE GLOC"/>
    <property type="match status" value="1"/>
</dbReference>
<dbReference type="EMBL" id="VWCJ01000033">
    <property type="protein sequence ID" value="KAA4990358.1"/>
    <property type="molecule type" value="Genomic_DNA"/>
</dbReference>
<evidence type="ECO:0000313" key="6">
    <source>
        <dbReference type="EMBL" id="KAA4990358.1"/>
    </source>
</evidence>
<dbReference type="Gene3D" id="3.60.15.10">
    <property type="entry name" value="Ribonuclease Z/Hydroxyacylglutathione hydrolase-like"/>
    <property type="match status" value="1"/>
</dbReference>
<evidence type="ECO:0000313" key="7">
    <source>
        <dbReference type="Proteomes" id="UP000460666"/>
    </source>
</evidence>
<evidence type="ECO:0000259" key="5">
    <source>
        <dbReference type="SMART" id="SM00849"/>
    </source>
</evidence>